<evidence type="ECO:0000313" key="2">
    <source>
        <dbReference type="EMBL" id="SHJ01082.1"/>
    </source>
</evidence>
<evidence type="ECO:0000313" key="3">
    <source>
        <dbReference type="Proteomes" id="UP000184185"/>
    </source>
</evidence>
<dbReference type="RefSeq" id="WP_072915531.1">
    <property type="nucleotide sequence ID" value="NZ_FQYQ01000008.1"/>
</dbReference>
<evidence type="ECO:0000256" key="1">
    <source>
        <dbReference type="SAM" id="Phobius"/>
    </source>
</evidence>
<sequence length="68" mass="7546">MLNLIVLVIFTAVTLFFLNYIVSSVAYAKRSAELEDSHCLTRAVGAIILSVAVIVALWAQAFYLFFFA</sequence>
<name>A0A1M6FTQ5_PSEXY</name>
<keyword evidence="3" id="KW-1185">Reference proteome</keyword>
<keyword evidence="1" id="KW-0812">Transmembrane</keyword>
<reference evidence="2 3" key="1">
    <citation type="submission" date="2016-11" db="EMBL/GenBank/DDBJ databases">
        <authorList>
            <person name="Jaros S."/>
            <person name="Januszkiewicz K."/>
            <person name="Wedrychowicz H."/>
        </authorList>
    </citation>
    <scope>NUCLEOTIDE SEQUENCE [LARGE SCALE GENOMIC DNA]</scope>
    <source>
        <strain evidence="2 3">DSM 14809</strain>
    </source>
</reference>
<dbReference type="AlphaFoldDB" id="A0A1M6FTQ5"/>
<proteinExistence type="predicted"/>
<dbReference type="Proteomes" id="UP000184185">
    <property type="component" value="Unassembled WGS sequence"/>
</dbReference>
<protein>
    <submittedName>
        <fullName evidence="2">Uncharacterized protein</fullName>
    </submittedName>
</protein>
<gene>
    <name evidence="2" type="ORF">SAMN02745725_01561</name>
</gene>
<feature type="transmembrane region" description="Helical" evidence="1">
    <location>
        <begin position="44"/>
        <end position="66"/>
    </location>
</feature>
<organism evidence="2 3">
    <name type="scientific">Pseudobutyrivibrio xylanivorans DSM 14809</name>
    <dbReference type="NCBI Taxonomy" id="1123012"/>
    <lineage>
        <taxon>Bacteria</taxon>
        <taxon>Bacillati</taxon>
        <taxon>Bacillota</taxon>
        <taxon>Clostridia</taxon>
        <taxon>Lachnospirales</taxon>
        <taxon>Lachnospiraceae</taxon>
        <taxon>Pseudobutyrivibrio</taxon>
    </lineage>
</organism>
<keyword evidence="1" id="KW-0472">Membrane</keyword>
<dbReference type="EMBL" id="FQYQ01000008">
    <property type="protein sequence ID" value="SHJ01082.1"/>
    <property type="molecule type" value="Genomic_DNA"/>
</dbReference>
<accession>A0A1M6FTQ5</accession>
<keyword evidence="1" id="KW-1133">Transmembrane helix</keyword>
<dbReference type="OrthoDB" id="2056784at2"/>